<evidence type="ECO:0000256" key="4">
    <source>
        <dbReference type="ARBA" id="ARBA00022723"/>
    </source>
</evidence>
<name>W2CA22_9BACT</name>
<proteinExistence type="inferred from homology"/>
<feature type="binding site" evidence="6">
    <location>
        <position position="331"/>
    </location>
    <ligand>
        <name>a divalent metal cation</name>
        <dbReference type="ChEBI" id="CHEBI:60240"/>
        <label>1</label>
    </ligand>
</feature>
<evidence type="ECO:0000256" key="5">
    <source>
        <dbReference type="PIRNR" id="PIRNR037489"/>
    </source>
</evidence>
<evidence type="ECO:0000256" key="6">
    <source>
        <dbReference type="PIRSR" id="PIRSR602678-1"/>
    </source>
</evidence>
<organism evidence="7 8">
    <name type="scientific">Tannerella sp. oral taxon BU063 isolate Cell 5</name>
    <dbReference type="NCBI Taxonomy" id="1410950"/>
    <lineage>
        <taxon>Bacteria</taxon>
        <taxon>Pseudomonadati</taxon>
        <taxon>Bacteroidota</taxon>
        <taxon>Bacteroidia</taxon>
        <taxon>Bacteroidales</taxon>
        <taxon>Tannerellaceae</taxon>
        <taxon>Tannerella</taxon>
    </lineage>
</organism>
<dbReference type="GO" id="GO:0046872">
    <property type="term" value="F:metal ion binding"/>
    <property type="evidence" value="ECO:0007669"/>
    <property type="project" value="UniProtKB-UniRule"/>
</dbReference>
<evidence type="ECO:0000313" key="7">
    <source>
        <dbReference type="EMBL" id="ETK03873.1"/>
    </source>
</evidence>
<dbReference type="PANTHER" id="PTHR13799">
    <property type="entry name" value="NGG1 INTERACTING FACTOR 3"/>
    <property type="match status" value="1"/>
</dbReference>
<dbReference type="InterPro" id="IPR002678">
    <property type="entry name" value="DUF34/NIF3"/>
</dbReference>
<dbReference type="NCBIfam" id="TIGR00486">
    <property type="entry name" value="YbgI_SA1388"/>
    <property type="match status" value="1"/>
</dbReference>
<dbReference type="InterPro" id="IPR036069">
    <property type="entry name" value="DUF34/NIF3_sf"/>
</dbReference>
<dbReference type="PATRIC" id="fig|1410950.3.peg.1773"/>
<dbReference type="PANTHER" id="PTHR13799:SF14">
    <property type="entry name" value="GTP CYCLOHYDROLASE 1 TYPE 2 HOMOLOG"/>
    <property type="match status" value="1"/>
</dbReference>
<evidence type="ECO:0000256" key="3">
    <source>
        <dbReference type="ARBA" id="ARBA00022112"/>
    </source>
</evidence>
<dbReference type="Gene3D" id="3.30.70.120">
    <property type="match status" value="1"/>
</dbReference>
<dbReference type="Gene3D" id="3.40.1390.30">
    <property type="entry name" value="NIF3 (NGG1p interacting factor 3)-like"/>
    <property type="match status" value="1"/>
</dbReference>
<evidence type="ECO:0000256" key="2">
    <source>
        <dbReference type="ARBA" id="ARBA00011643"/>
    </source>
</evidence>
<feature type="binding site" evidence="6">
    <location>
        <position position="64"/>
    </location>
    <ligand>
        <name>a divalent metal cation</name>
        <dbReference type="ChEBI" id="CHEBI:60240"/>
        <label>2</label>
    </ligand>
</feature>
<dbReference type="EMBL" id="AYYC01000727">
    <property type="protein sequence ID" value="ETK03873.1"/>
    <property type="molecule type" value="Genomic_DNA"/>
</dbReference>
<dbReference type="GO" id="GO:0005737">
    <property type="term" value="C:cytoplasm"/>
    <property type="evidence" value="ECO:0007669"/>
    <property type="project" value="TreeGrafter"/>
</dbReference>
<dbReference type="Pfam" id="PF01784">
    <property type="entry name" value="DUF34_NIF3"/>
    <property type="match status" value="1"/>
</dbReference>
<accession>W2CA22</accession>
<dbReference type="Proteomes" id="UP000018872">
    <property type="component" value="Unassembled WGS sequence"/>
</dbReference>
<sequence>MLIRDVLREIERLAPTALQESYDHTGLQVGDVNQPARGALLCVDVTEAVVDEAIAHDCNLIIAHHPLLFRPLRELTGADYVQRCVAKACRHDLVIYAAHTNLDNATGGVNYKLAELLGLQNTSILRPLSDGLLKLVTFVPETHADAVRAALADAGAGHIGAYDACSFSSRGEGRFRASEGCQPYVGTVGTLHVEPEVRIETVLPRHLRSAVVRALLAAHPYEEVAYDLYPLSNAWSQAGSGAVGELAEPMSEADFLHHLKGVLRVPCVRRSALRGRPVRRVALCGGSGAFLWRDAAAAGADVFVTGEAKYNDYFDVADSLLLAVVGHYESERCTVDLFHEIISSKHPTFALRNSETSINPITYL</sequence>
<dbReference type="FunFam" id="3.40.1390.30:FF:000001">
    <property type="entry name" value="GTP cyclohydrolase 1 type 2"/>
    <property type="match status" value="1"/>
</dbReference>
<dbReference type="InterPro" id="IPR015867">
    <property type="entry name" value="N-reg_PII/ATP_PRibTrfase_C"/>
</dbReference>
<dbReference type="InterPro" id="IPR017221">
    <property type="entry name" value="DUF34/NIF3_bac"/>
</dbReference>
<feature type="binding site" evidence="6">
    <location>
        <position position="327"/>
    </location>
    <ligand>
        <name>a divalent metal cation</name>
        <dbReference type="ChEBI" id="CHEBI:60240"/>
        <label>1</label>
    </ligand>
</feature>
<dbReference type="SUPFAM" id="SSF102705">
    <property type="entry name" value="NIF3 (NGG1p interacting factor 3)-like"/>
    <property type="match status" value="1"/>
</dbReference>
<comment type="similarity">
    <text evidence="1 5">Belongs to the GTP cyclohydrolase I type 2/NIF3 family.</text>
</comment>
<protein>
    <recommendedName>
        <fullName evidence="3 5">GTP cyclohydrolase 1 type 2 homolog</fullName>
    </recommendedName>
</protein>
<dbReference type="PIRSF" id="PIRSF037489">
    <property type="entry name" value="UCP037489_NIF3_YqfO"/>
    <property type="match status" value="1"/>
</dbReference>
<feature type="binding site" evidence="6">
    <location>
        <position position="65"/>
    </location>
    <ligand>
        <name>a divalent metal cation</name>
        <dbReference type="ChEBI" id="CHEBI:60240"/>
        <label>1</label>
    </ligand>
</feature>
<keyword evidence="4 5" id="KW-0479">Metal-binding</keyword>
<reference evidence="7 8" key="1">
    <citation type="submission" date="2013-11" db="EMBL/GenBank/DDBJ databases">
        <title>Single cell genomics of uncultured Tannerella BU063 (oral taxon 286).</title>
        <authorList>
            <person name="Beall C.J."/>
            <person name="Campbell A.G."/>
            <person name="Griffen A.L."/>
            <person name="Podar M."/>
            <person name="Leys E.J."/>
        </authorList>
    </citation>
    <scope>NUCLEOTIDE SEQUENCE [LARGE SCALE GENOMIC DNA]</scope>
    <source>
        <strain evidence="7">Cell 5</strain>
    </source>
</reference>
<feature type="binding site" evidence="6">
    <location>
        <position position="103"/>
    </location>
    <ligand>
        <name>a divalent metal cation</name>
        <dbReference type="ChEBI" id="CHEBI:60240"/>
        <label>1</label>
    </ligand>
</feature>
<evidence type="ECO:0000313" key="8">
    <source>
        <dbReference type="Proteomes" id="UP000018872"/>
    </source>
</evidence>
<gene>
    <name evidence="7" type="ORF">T229_11840</name>
</gene>
<dbReference type="AlphaFoldDB" id="W2CA22"/>
<comment type="subunit">
    <text evidence="2">Homohexamer.</text>
</comment>
<comment type="caution">
    <text evidence="7">The sequence shown here is derived from an EMBL/GenBank/DDBJ whole genome shotgun (WGS) entry which is preliminary data.</text>
</comment>
<dbReference type="FunFam" id="3.30.70.120:FF:000006">
    <property type="entry name" value="GTP cyclohydrolase 1 type 2 homolog"/>
    <property type="match status" value="1"/>
</dbReference>
<evidence type="ECO:0000256" key="1">
    <source>
        <dbReference type="ARBA" id="ARBA00006964"/>
    </source>
</evidence>